<gene>
    <name evidence="1" type="ORF">H0241_15940</name>
</gene>
<dbReference type="AlphaFoldDB" id="A0A838B8P5"/>
<name>A0A838B8P5_9HYPH</name>
<accession>A0A838B8P5</accession>
<organism evidence="1 2">
    <name type="scientific">Mesorhizobium neociceri</name>
    <dbReference type="NCBI Taxonomy" id="1307853"/>
    <lineage>
        <taxon>Bacteria</taxon>
        <taxon>Pseudomonadati</taxon>
        <taxon>Pseudomonadota</taxon>
        <taxon>Alphaproteobacteria</taxon>
        <taxon>Hyphomicrobiales</taxon>
        <taxon>Phyllobacteriaceae</taxon>
        <taxon>Mesorhizobium</taxon>
    </lineage>
</organism>
<sequence length="82" mass="9323">MNTDGHDAEPILTEPEPLPSLFVTGYAVQVVEESIVRLLFWTELPPIAGQEHQVRLQARLAMPEKTFRRLVSEGRKIGRNKN</sequence>
<keyword evidence="2" id="KW-1185">Reference proteome</keyword>
<dbReference type="EMBL" id="JACDTY010000007">
    <property type="protein sequence ID" value="MBA1141740.1"/>
    <property type="molecule type" value="Genomic_DNA"/>
</dbReference>
<dbReference type="RefSeq" id="WP_181058620.1">
    <property type="nucleotide sequence ID" value="NZ_JACDTY010000007.1"/>
</dbReference>
<evidence type="ECO:0000313" key="1">
    <source>
        <dbReference type="EMBL" id="MBA1141740.1"/>
    </source>
</evidence>
<comment type="caution">
    <text evidence="1">The sequence shown here is derived from an EMBL/GenBank/DDBJ whole genome shotgun (WGS) entry which is preliminary data.</text>
</comment>
<evidence type="ECO:0000313" key="2">
    <source>
        <dbReference type="Proteomes" id="UP000558284"/>
    </source>
</evidence>
<dbReference type="Proteomes" id="UP000558284">
    <property type="component" value="Unassembled WGS sequence"/>
</dbReference>
<reference evidence="1 2" key="1">
    <citation type="submission" date="2020-07" db="EMBL/GenBank/DDBJ databases">
        <title>Definition of the novel symbiovar canariense within Mesorhizobium novociceri, a new species of genus Mesorhizobium nodulating Cicer canariense in the Caldera de Taburiente National Park (La Palma, Canary Islands).</title>
        <authorList>
            <person name="Leon-Barrios M."/>
            <person name="Perez-Yepez J."/>
            <person name="Flores-Felix J.D."/>
            <person name="Ramirez-Baena M.H."/>
            <person name="Pulido-Suarez L."/>
            <person name="Igual J.M."/>
            <person name="Velazquez E."/>
            <person name="Peix A."/>
        </authorList>
    </citation>
    <scope>NUCLEOTIDE SEQUENCE [LARGE SCALE GENOMIC DNA]</scope>
    <source>
        <strain evidence="1 2">CCANP35</strain>
    </source>
</reference>
<proteinExistence type="predicted"/>
<protein>
    <submittedName>
        <fullName evidence="1">Uncharacterized protein</fullName>
    </submittedName>
</protein>